<protein>
    <submittedName>
        <fullName evidence="1">Uncharacterized protein</fullName>
    </submittedName>
</protein>
<keyword evidence="2" id="KW-1185">Reference proteome</keyword>
<organism evidence="1 2">
    <name type="scientific">Hyaloscypha hepaticicola</name>
    <dbReference type="NCBI Taxonomy" id="2082293"/>
    <lineage>
        <taxon>Eukaryota</taxon>
        <taxon>Fungi</taxon>
        <taxon>Dikarya</taxon>
        <taxon>Ascomycota</taxon>
        <taxon>Pezizomycotina</taxon>
        <taxon>Leotiomycetes</taxon>
        <taxon>Helotiales</taxon>
        <taxon>Hyaloscyphaceae</taxon>
        <taxon>Hyaloscypha</taxon>
    </lineage>
</organism>
<evidence type="ECO:0000313" key="2">
    <source>
        <dbReference type="Proteomes" id="UP000235672"/>
    </source>
</evidence>
<name>A0A2J6Q0H0_9HELO</name>
<reference evidence="1 2" key="1">
    <citation type="submission" date="2016-05" db="EMBL/GenBank/DDBJ databases">
        <title>A degradative enzymes factory behind the ericoid mycorrhizal symbiosis.</title>
        <authorList>
            <consortium name="DOE Joint Genome Institute"/>
            <person name="Martino E."/>
            <person name="Morin E."/>
            <person name="Grelet G."/>
            <person name="Kuo A."/>
            <person name="Kohler A."/>
            <person name="Daghino S."/>
            <person name="Barry K."/>
            <person name="Choi C."/>
            <person name="Cichocki N."/>
            <person name="Clum A."/>
            <person name="Copeland A."/>
            <person name="Hainaut M."/>
            <person name="Haridas S."/>
            <person name="Labutti K."/>
            <person name="Lindquist E."/>
            <person name="Lipzen A."/>
            <person name="Khouja H.-R."/>
            <person name="Murat C."/>
            <person name="Ohm R."/>
            <person name="Olson A."/>
            <person name="Spatafora J."/>
            <person name="Veneault-Fourrey C."/>
            <person name="Henrissat B."/>
            <person name="Grigoriev I."/>
            <person name="Martin F."/>
            <person name="Perotto S."/>
        </authorList>
    </citation>
    <scope>NUCLEOTIDE SEQUENCE [LARGE SCALE GENOMIC DNA]</scope>
    <source>
        <strain evidence="1 2">UAMH 7357</strain>
    </source>
</reference>
<gene>
    <name evidence="1" type="ORF">NA56DRAFT_647081</name>
</gene>
<evidence type="ECO:0000313" key="1">
    <source>
        <dbReference type="EMBL" id="PMD19787.1"/>
    </source>
</evidence>
<accession>A0A2J6Q0H0</accession>
<dbReference type="Proteomes" id="UP000235672">
    <property type="component" value="Unassembled WGS sequence"/>
</dbReference>
<dbReference type="EMBL" id="KZ613488">
    <property type="protein sequence ID" value="PMD19787.1"/>
    <property type="molecule type" value="Genomic_DNA"/>
</dbReference>
<dbReference type="AlphaFoldDB" id="A0A2J6Q0H0"/>
<proteinExistence type="predicted"/>
<sequence length="71" mass="7892">MFSDWVPTEYIGRAPLAGQETGIVMVTELQTKWHGCLSGFGLAAVFGYTVHGTYSSLNLVIWRADKRSTIR</sequence>